<reference evidence="1 2" key="1">
    <citation type="submission" date="2018-06" db="EMBL/GenBank/DDBJ databases">
        <title>Genomic Encyclopedia of Archaeal and Bacterial Type Strains, Phase II (KMG-II): from individual species to whole genera.</title>
        <authorList>
            <person name="Goeker M."/>
        </authorList>
    </citation>
    <scope>NUCLEOTIDE SEQUENCE [LARGE SCALE GENOMIC DNA]</scope>
    <source>
        <strain evidence="1 2">DSM 25663</strain>
    </source>
</reference>
<proteinExistence type="predicted"/>
<dbReference type="Proteomes" id="UP000248840">
    <property type="component" value="Unassembled WGS sequence"/>
</dbReference>
<dbReference type="AlphaFoldDB" id="A0A328YEK3"/>
<keyword evidence="2" id="KW-1185">Reference proteome</keyword>
<protein>
    <recommendedName>
        <fullName evidence="3">Outer membrane protein with beta-barrel domain</fullName>
    </recommendedName>
</protein>
<comment type="caution">
    <text evidence="1">The sequence shown here is derived from an EMBL/GenBank/DDBJ whole genome shotgun (WGS) entry which is preliminary data.</text>
</comment>
<evidence type="ECO:0000313" key="2">
    <source>
        <dbReference type="Proteomes" id="UP000248840"/>
    </source>
</evidence>
<dbReference type="EMBL" id="QLSZ01000006">
    <property type="protein sequence ID" value="RAR71674.1"/>
    <property type="molecule type" value="Genomic_DNA"/>
</dbReference>
<name>A0A328YEK3_9FLAO</name>
<gene>
    <name evidence="1" type="ORF">CLV55_10622</name>
</gene>
<evidence type="ECO:0000313" key="1">
    <source>
        <dbReference type="EMBL" id="RAR71674.1"/>
    </source>
</evidence>
<sequence>MLNTFKSSKYEDFFFDIWISFLILNHSIMKKFMLFSLLAISSYSFAQESDTKKQDMNVSYYFGVGANVNSRYAIDDKLAASGMPETVKTTPEFIFGIDYMGKKGSLDTEFASQFFKKSNEFSTSSGSSFAIKLRGHYNFVNSAKFLFSGGLNLAYTTNDFNLYASNNQVDLNALGTSNASYIRLRNGMFYTGPSIAFGLKKNDKVSLRLNIGYEFALITGKWKSDYAAVSNSFTENGHNRFVMGLVVYSNRTKYKKD</sequence>
<accession>A0A328YEK3</accession>
<evidence type="ECO:0008006" key="3">
    <source>
        <dbReference type="Google" id="ProtNLM"/>
    </source>
</evidence>
<organism evidence="1 2">
    <name type="scientific">Flavobacterium aciduliphilum</name>
    <dbReference type="NCBI Taxonomy" id="1101402"/>
    <lineage>
        <taxon>Bacteria</taxon>
        <taxon>Pseudomonadati</taxon>
        <taxon>Bacteroidota</taxon>
        <taxon>Flavobacteriia</taxon>
        <taxon>Flavobacteriales</taxon>
        <taxon>Flavobacteriaceae</taxon>
        <taxon>Flavobacterium</taxon>
    </lineage>
</organism>